<dbReference type="CDD" id="cd06325">
    <property type="entry name" value="PBP1_ABC_unchar_transporter"/>
    <property type="match status" value="1"/>
</dbReference>
<accession>A0A1M7UDF0</accession>
<evidence type="ECO:0000313" key="2">
    <source>
        <dbReference type="Proteomes" id="UP000184096"/>
    </source>
</evidence>
<keyword evidence="2" id="KW-1185">Reference proteome</keyword>
<protein>
    <submittedName>
        <fullName evidence="1">Putative ABC transport system substrate-binding protein</fullName>
    </submittedName>
</protein>
<proteinExistence type="predicted"/>
<dbReference type="InterPro" id="IPR007487">
    <property type="entry name" value="ABC_transpt-TYRBP-like"/>
</dbReference>
<sequence length="327" mass="35316">MQRREFIGLIGGTVAWPVASRAQQRERIHRIGVLVGPGRNPGSLKNLAAFVAGLEALGWKQDVNVQMDYRWADDDAGRARTFAMELVSFSPAVIFGSSTVATQALHDATTTVPIVFVNVTDPAAGGFVSSLARPSGNITGFTPFEYDICGKWLELLKEMAPRLTRVAMLGDPNNHNFKGFQKSFETAAKSMSVEWISVPVRSADDIDRGIRSLAEQANGGLIISAAAFSMSNLGQIVELAIGYKLPAIFWNRSQVAGGGLMSYGPDPVDMHRRAASYVDRILKGEKPGDLPVQEPTKVELIINAKTAKAINLVVPPALLARADEVIE</sequence>
<gene>
    <name evidence="1" type="ORF">SAMN05444170_4559</name>
</gene>
<dbReference type="PANTHER" id="PTHR35271">
    <property type="entry name" value="ABC TRANSPORTER, SUBSTRATE-BINDING LIPOPROTEIN-RELATED"/>
    <property type="match status" value="1"/>
</dbReference>
<dbReference type="EMBL" id="LT670849">
    <property type="protein sequence ID" value="SHN80955.1"/>
    <property type="molecule type" value="Genomic_DNA"/>
</dbReference>
<dbReference type="PANTHER" id="PTHR35271:SF1">
    <property type="entry name" value="ABC TRANSPORTER, SUBSTRATE-BINDING LIPOPROTEIN"/>
    <property type="match status" value="1"/>
</dbReference>
<name>A0A1M7UDF0_9BRAD</name>
<reference evidence="2" key="1">
    <citation type="submission" date="2016-11" db="EMBL/GenBank/DDBJ databases">
        <authorList>
            <person name="Varghese N."/>
            <person name="Submissions S."/>
        </authorList>
    </citation>
    <scope>NUCLEOTIDE SEQUENCE [LARGE SCALE GENOMIC DNA]</scope>
    <source>
        <strain evidence="2">GAS401</strain>
    </source>
</reference>
<dbReference type="AlphaFoldDB" id="A0A1M7UDF0"/>
<dbReference type="RefSeq" id="WP_072826319.1">
    <property type="nucleotide sequence ID" value="NZ_LT670849.1"/>
</dbReference>
<dbReference type="Proteomes" id="UP000184096">
    <property type="component" value="Chromosome I"/>
</dbReference>
<dbReference type="Gene3D" id="3.40.50.2300">
    <property type="match status" value="2"/>
</dbReference>
<dbReference type="Pfam" id="PF04392">
    <property type="entry name" value="ABC_sub_bind"/>
    <property type="match status" value="1"/>
</dbReference>
<organism evidence="1 2">
    <name type="scientific">Bradyrhizobium erythrophlei</name>
    <dbReference type="NCBI Taxonomy" id="1437360"/>
    <lineage>
        <taxon>Bacteria</taxon>
        <taxon>Pseudomonadati</taxon>
        <taxon>Pseudomonadota</taxon>
        <taxon>Alphaproteobacteria</taxon>
        <taxon>Hyphomicrobiales</taxon>
        <taxon>Nitrobacteraceae</taxon>
        <taxon>Bradyrhizobium</taxon>
    </lineage>
</organism>
<evidence type="ECO:0000313" key="1">
    <source>
        <dbReference type="EMBL" id="SHN80955.1"/>
    </source>
</evidence>